<name>A0AA40BWV5_9PEZI</name>
<dbReference type="EMBL" id="JAULSU010000005">
    <property type="protein sequence ID" value="KAK0616580.1"/>
    <property type="molecule type" value="Genomic_DNA"/>
</dbReference>
<sequence length="253" mass="27256">MPSKSITTLTLLTLLTTAQTQAQTQAQTFDKSYFLGRTIQSCADVQCPTKGTTTTVSCTLTNETYTNVGVAKIPDTSGLSWVQAIVGKDLETRHFIKDFFLASNNLNVTDGGACALFFTKVSDRVKWVEGTLPVDVSQGTCAQAMSESCVRKLVERAKGVDLRGLAGEQACGKLQTEFKANLDGECAGAVAGTRWMGVEARVLSGAGAPEPITPEQNVSSNCWPVQPKSFDLTRVMRIDTTVCLSVKFYMILC</sequence>
<evidence type="ECO:0000313" key="3">
    <source>
        <dbReference type="Proteomes" id="UP001175000"/>
    </source>
</evidence>
<accession>A0AA40BWV5</accession>
<protein>
    <submittedName>
        <fullName evidence="2">Uncharacterized protein</fullName>
    </submittedName>
</protein>
<reference evidence="2" key="1">
    <citation type="submission" date="2023-06" db="EMBL/GenBank/DDBJ databases">
        <title>Genome-scale phylogeny and comparative genomics of the fungal order Sordariales.</title>
        <authorList>
            <consortium name="Lawrence Berkeley National Laboratory"/>
            <person name="Hensen N."/>
            <person name="Bonometti L."/>
            <person name="Westerberg I."/>
            <person name="Brannstrom I.O."/>
            <person name="Guillou S."/>
            <person name="Cros-Aarteil S."/>
            <person name="Calhoun S."/>
            <person name="Haridas S."/>
            <person name="Kuo A."/>
            <person name="Mondo S."/>
            <person name="Pangilinan J."/>
            <person name="Riley R."/>
            <person name="Labutti K."/>
            <person name="Andreopoulos B."/>
            <person name="Lipzen A."/>
            <person name="Chen C."/>
            <person name="Yanf M."/>
            <person name="Daum C."/>
            <person name="Ng V."/>
            <person name="Clum A."/>
            <person name="Steindorff A."/>
            <person name="Ohm R."/>
            <person name="Martin F."/>
            <person name="Silar P."/>
            <person name="Natvig D."/>
            <person name="Lalanne C."/>
            <person name="Gautier V."/>
            <person name="Ament-Velasquez S.L."/>
            <person name="Kruys A."/>
            <person name="Hutchinson M.I."/>
            <person name="Powell A.J."/>
            <person name="Barry K."/>
            <person name="Miller A.N."/>
            <person name="Grigoriev I.V."/>
            <person name="Debuchy R."/>
            <person name="Gladieux P."/>
            <person name="Thoren M.H."/>
            <person name="Johannesson H."/>
        </authorList>
    </citation>
    <scope>NUCLEOTIDE SEQUENCE</scope>
    <source>
        <strain evidence="2">CBS 606.72</strain>
    </source>
</reference>
<feature type="chain" id="PRO_5041314510" evidence="1">
    <location>
        <begin position="23"/>
        <end position="253"/>
    </location>
</feature>
<evidence type="ECO:0000313" key="2">
    <source>
        <dbReference type="EMBL" id="KAK0616580.1"/>
    </source>
</evidence>
<evidence type="ECO:0000256" key="1">
    <source>
        <dbReference type="SAM" id="SignalP"/>
    </source>
</evidence>
<dbReference type="AlphaFoldDB" id="A0AA40BWV5"/>
<gene>
    <name evidence="2" type="ORF">B0T14DRAFT_249776</name>
</gene>
<comment type="caution">
    <text evidence="2">The sequence shown here is derived from an EMBL/GenBank/DDBJ whole genome shotgun (WGS) entry which is preliminary data.</text>
</comment>
<dbReference type="Proteomes" id="UP001175000">
    <property type="component" value="Unassembled WGS sequence"/>
</dbReference>
<feature type="signal peptide" evidence="1">
    <location>
        <begin position="1"/>
        <end position="22"/>
    </location>
</feature>
<organism evidence="2 3">
    <name type="scientific">Immersiella caudata</name>
    <dbReference type="NCBI Taxonomy" id="314043"/>
    <lineage>
        <taxon>Eukaryota</taxon>
        <taxon>Fungi</taxon>
        <taxon>Dikarya</taxon>
        <taxon>Ascomycota</taxon>
        <taxon>Pezizomycotina</taxon>
        <taxon>Sordariomycetes</taxon>
        <taxon>Sordariomycetidae</taxon>
        <taxon>Sordariales</taxon>
        <taxon>Lasiosphaeriaceae</taxon>
        <taxon>Immersiella</taxon>
    </lineage>
</organism>
<keyword evidence="1" id="KW-0732">Signal</keyword>
<proteinExistence type="predicted"/>
<keyword evidence="3" id="KW-1185">Reference proteome</keyword>